<feature type="compositionally biased region" description="Basic and acidic residues" evidence="1">
    <location>
        <begin position="147"/>
        <end position="162"/>
    </location>
</feature>
<dbReference type="EMBL" id="CANTUO010000007">
    <property type="protein sequence ID" value="CAI5760598.1"/>
    <property type="molecule type" value="Genomic_DNA"/>
</dbReference>
<gene>
    <name evidence="2" type="ORF">CANVERA_P5107</name>
</gene>
<keyword evidence="3" id="KW-1185">Reference proteome</keyword>
<organism evidence="2 3">
    <name type="scientific">Candida verbasci</name>
    <dbReference type="NCBI Taxonomy" id="1227364"/>
    <lineage>
        <taxon>Eukaryota</taxon>
        <taxon>Fungi</taxon>
        <taxon>Dikarya</taxon>
        <taxon>Ascomycota</taxon>
        <taxon>Saccharomycotina</taxon>
        <taxon>Pichiomycetes</taxon>
        <taxon>Debaryomycetaceae</taxon>
        <taxon>Candida/Lodderomyces clade</taxon>
        <taxon>Candida</taxon>
    </lineage>
</organism>
<feature type="compositionally biased region" description="Acidic residues" evidence="1">
    <location>
        <begin position="125"/>
        <end position="134"/>
    </location>
</feature>
<reference evidence="2" key="1">
    <citation type="submission" date="2022-12" db="EMBL/GenBank/DDBJ databases">
        <authorList>
            <person name="Brejova B."/>
        </authorList>
    </citation>
    <scope>NUCLEOTIDE SEQUENCE</scope>
</reference>
<feature type="region of interest" description="Disordered" evidence="1">
    <location>
        <begin position="125"/>
        <end position="193"/>
    </location>
</feature>
<proteinExistence type="predicted"/>
<evidence type="ECO:0000256" key="1">
    <source>
        <dbReference type="SAM" id="MobiDB-lite"/>
    </source>
</evidence>
<evidence type="ECO:0000313" key="3">
    <source>
        <dbReference type="Proteomes" id="UP001152885"/>
    </source>
</evidence>
<protein>
    <recommendedName>
        <fullName evidence="4">ERCC4 domain-containing protein</fullName>
    </recommendedName>
</protein>
<evidence type="ECO:0008006" key="4">
    <source>
        <dbReference type="Google" id="ProtNLM"/>
    </source>
</evidence>
<dbReference type="Proteomes" id="UP001152885">
    <property type="component" value="Unassembled WGS sequence"/>
</dbReference>
<name>A0A9W4XNK8_9ASCO</name>
<dbReference type="AlphaFoldDB" id="A0A9W4XNK8"/>
<dbReference type="OrthoDB" id="343092at2759"/>
<evidence type="ECO:0000313" key="2">
    <source>
        <dbReference type="EMBL" id="CAI5760598.1"/>
    </source>
</evidence>
<accession>A0A9W4XNK8</accession>
<sequence length="506" mass="57752">MQNTLNNNDIVYIDLGDDDTTIEDVKTTTKQERQQQISNEIIEIDDTDEDLSDFTLSNNNDAFPKINIPGIISNSDKQPSNKLSIELSTKSAISINLNQNRYVRSLPDIFQQSIRDCANFINSASDEDNDDDIFNDTIVSNSQPETSKSHLNDSDQLAKKSSEANPKINKPKSQKSKPEVSSSSPDGYRYSTKELNEVNKVTRKKEDIYQEMKLSVGSDLYSTFEKEKSEFSSPLENGGFNIPVIFFKRVVKAIYNKEDDIFIPCKPKEIFEKTFVFYYQAKEFFIKLKNKQIDVEALSAVNIVNLTSSDDIHIIIIVEGYDQLLNRIKAFEQRSFKNKVLTNMDVDKNNNTRSKTGNSDGELSEYPSSKEIDYLVNKLQIDLKLNFFMVRTMTDSISWLNSFTYTIGSSLYDKFERNKSLANLGSVRSGSDTKSTYLQSLQHFSLMTQKKTELLHVSYKSMRSLYDQFLNHGTLGKDQLGRNIVPPTVDKSMLNFFMADDPNNVI</sequence>
<feature type="compositionally biased region" description="Polar residues" evidence="1">
    <location>
        <begin position="137"/>
        <end position="146"/>
    </location>
</feature>
<comment type="caution">
    <text evidence="2">The sequence shown here is derived from an EMBL/GenBank/DDBJ whole genome shotgun (WGS) entry which is preliminary data.</text>
</comment>